<dbReference type="STRING" id="573024.SAMN05216208_2240"/>
<dbReference type="EMBL" id="FTNV01000003">
    <property type="protein sequence ID" value="SIS24316.1"/>
    <property type="molecule type" value="Genomic_DNA"/>
</dbReference>
<evidence type="ECO:0000313" key="1">
    <source>
        <dbReference type="EMBL" id="SIS24316.1"/>
    </source>
</evidence>
<proteinExistence type="predicted"/>
<accession>A0A1N7HHG4</accession>
<dbReference type="AlphaFoldDB" id="A0A1N7HHG4"/>
<evidence type="ECO:0008006" key="3">
    <source>
        <dbReference type="Google" id="ProtNLM"/>
    </source>
</evidence>
<gene>
    <name evidence="1" type="ORF">SAMN05421666_3076</name>
</gene>
<name>A0A1N7HHG4_9RHOB</name>
<dbReference type="RefSeq" id="WP_076535139.1">
    <property type="nucleotide sequence ID" value="NZ_FOAC01000002.1"/>
</dbReference>
<keyword evidence="2" id="KW-1185">Reference proteome</keyword>
<organism evidence="1 2">
    <name type="scientific">Roseovarius nanhaiticus</name>
    <dbReference type="NCBI Taxonomy" id="573024"/>
    <lineage>
        <taxon>Bacteria</taxon>
        <taxon>Pseudomonadati</taxon>
        <taxon>Pseudomonadota</taxon>
        <taxon>Alphaproteobacteria</taxon>
        <taxon>Rhodobacterales</taxon>
        <taxon>Roseobacteraceae</taxon>
        <taxon>Roseovarius</taxon>
    </lineage>
</organism>
<protein>
    <recommendedName>
        <fullName evidence="3">Cold shock protein, CspA family</fullName>
    </recommendedName>
</protein>
<evidence type="ECO:0000313" key="2">
    <source>
        <dbReference type="Proteomes" id="UP000186019"/>
    </source>
</evidence>
<dbReference type="OrthoDB" id="7868545at2"/>
<reference evidence="1 2" key="1">
    <citation type="submission" date="2017-01" db="EMBL/GenBank/DDBJ databases">
        <authorList>
            <person name="Mah S.A."/>
            <person name="Swanson W.J."/>
            <person name="Moy G.W."/>
            <person name="Vacquier V.D."/>
        </authorList>
    </citation>
    <scope>NUCLEOTIDE SEQUENCE [LARGE SCALE GENOMIC DNA]</scope>
    <source>
        <strain evidence="1 2">DSM 29590</strain>
    </source>
</reference>
<dbReference type="Proteomes" id="UP000186019">
    <property type="component" value="Unassembled WGS sequence"/>
</dbReference>
<sequence>MYGVVLWTDQRQNRAVIWCEDHGDLAFYRGAEGGDAAMAAGDLVEFDLRDTGEMRLADTPRLITQRSHPTLCTELKKAGAKLGVLKASPRRAANSDHAANVIRFHDARVAAYA</sequence>